<organism evidence="1 2">
    <name type="scientific">Leucobacter luti</name>
    <dbReference type="NCBI Taxonomy" id="340320"/>
    <lineage>
        <taxon>Bacteria</taxon>
        <taxon>Bacillati</taxon>
        <taxon>Actinomycetota</taxon>
        <taxon>Actinomycetes</taxon>
        <taxon>Micrococcales</taxon>
        <taxon>Microbacteriaceae</taxon>
        <taxon>Leucobacter</taxon>
    </lineage>
</organism>
<evidence type="ECO:0000313" key="2">
    <source>
        <dbReference type="Proteomes" id="UP000291832"/>
    </source>
</evidence>
<sequence>MHDNEPQLEQVAVPQPFASQARTVAARVSSELWELRAICGRWHTVFKRMSHPNAAYSCPWCDADVR</sequence>
<proteinExistence type="predicted"/>
<keyword evidence="2" id="KW-1185">Reference proteome</keyword>
<dbReference type="AlphaFoldDB" id="A0A4Q7TN80"/>
<dbReference type="RefSeq" id="WP_130455334.1">
    <property type="nucleotide sequence ID" value="NZ_QYAG01000003.1"/>
</dbReference>
<protein>
    <submittedName>
        <fullName evidence="1">Uncharacterized protein</fullName>
    </submittedName>
</protein>
<dbReference type="OrthoDB" id="4991520at2"/>
<accession>A0A4Q7TN80</accession>
<gene>
    <name evidence="1" type="ORF">EV139_2913</name>
</gene>
<dbReference type="Proteomes" id="UP000291832">
    <property type="component" value="Unassembled WGS sequence"/>
</dbReference>
<reference evidence="1 2" key="1">
    <citation type="journal article" date="2015" name="Stand. Genomic Sci.">
        <title>Genomic Encyclopedia of Bacterial and Archaeal Type Strains, Phase III: the genomes of soil and plant-associated and newly described type strains.</title>
        <authorList>
            <person name="Whitman W.B."/>
            <person name="Woyke T."/>
            <person name="Klenk H.P."/>
            <person name="Zhou Y."/>
            <person name="Lilburn T.G."/>
            <person name="Beck B.J."/>
            <person name="De Vos P."/>
            <person name="Vandamme P."/>
            <person name="Eisen J.A."/>
            <person name="Garrity G."/>
            <person name="Hugenholtz P."/>
            <person name="Kyrpides N.C."/>
        </authorList>
    </citation>
    <scope>NUCLEOTIDE SEQUENCE [LARGE SCALE GENOMIC DNA]</scope>
    <source>
        <strain evidence="1 2">RF6</strain>
    </source>
</reference>
<comment type="caution">
    <text evidence="1">The sequence shown here is derived from an EMBL/GenBank/DDBJ whole genome shotgun (WGS) entry which is preliminary data.</text>
</comment>
<dbReference type="EMBL" id="SHKI01000007">
    <property type="protein sequence ID" value="RZT61160.1"/>
    <property type="molecule type" value="Genomic_DNA"/>
</dbReference>
<evidence type="ECO:0000313" key="1">
    <source>
        <dbReference type="EMBL" id="RZT61160.1"/>
    </source>
</evidence>
<name>A0A4Q7TN80_9MICO</name>